<reference evidence="2" key="1">
    <citation type="submission" date="2018-05" db="EMBL/GenBank/DDBJ databases">
        <title>Draft genome of Mucuna pruriens seed.</title>
        <authorList>
            <person name="Nnadi N.E."/>
            <person name="Vos R."/>
            <person name="Hasami M.H."/>
            <person name="Devisetty U.K."/>
            <person name="Aguiy J.C."/>
        </authorList>
    </citation>
    <scope>NUCLEOTIDE SEQUENCE [LARGE SCALE GENOMIC DNA]</scope>
    <source>
        <strain evidence="2">JCA_2017</strain>
    </source>
</reference>
<dbReference type="EMBL" id="QJKJ01001697">
    <property type="protein sequence ID" value="RDY06393.1"/>
    <property type="molecule type" value="Genomic_DNA"/>
</dbReference>
<protein>
    <submittedName>
        <fullName evidence="2">Uncharacterized protein</fullName>
    </submittedName>
</protein>
<sequence>MLRSRLRRSRRSFEPYSVLTHKRRLSISGRTLRPAWRQKDELSLGKASKMFSWRNVKNKKEMEFLKLKQWNMTMANCSAKFEEFQLNVILGMDWLSTNHVLINCSNKNIIFGTPIVGSDEIFIITNQAKAFLQENAQAYVKLSSLKIEKNALVSDVPIVSFQKKSSGFGSALTTLSVFLEDMSSLPPKRETEFSIDLLEEQLEELLRKKFMRPSVSPYKALDLLVKKKDRSIMLRVDYHQLNKVIIKNRYHLPMIDDLIDQLVGACIFSKINLSVDYHQICVKSKDIPKTTFRSCYSHYDQIQSVVSRNLPSQTIPNPKGGNVSTNYNWRRNRNRTHLILNLNQKSTPEFNNRLEPPDYRFPPGHSQ</sequence>
<dbReference type="Pfam" id="PF08284">
    <property type="entry name" value="RVP_2"/>
    <property type="match status" value="1"/>
</dbReference>
<feature type="region of interest" description="Disordered" evidence="1">
    <location>
        <begin position="348"/>
        <end position="367"/>
    </location>
</feature>
<proteinExistence type="predicted"/>
<dbReference type="OrthoDB" id="1424108at2759"/>
<dbReference type="SUPFAM" id="SSF56672">
    <property type="entry name" value="DNA/RNA polymerases"/>
    <property type="match status" value="1"/>
</dbReference>
<accession>A0A371HUC8</accession>
<dbReference type="InterPro" id="IPR032567">
    <property type="entry name" value="RTL1-rel"/>
</dbReference>
<dbReference type="Gene3D" id="3.30.70.270">
    <property type="match status" value="1"/>
</dbReference>
<dbReference type="PANTHER" id="PTHR15503:SF45">
    <property type="entry name" value="RNA-DIRECTED DNA POLYMERASE HOMOLOG"/>
    <property type="match status" value="1"/>
</dbReference>
<dbReference type="InterPro" id="IPR043502">
    <property type="entry name" value="DNA/RNA_pol_sf"/>
</dbReference>
<evidence type="ECO:0000313" key="3">
    <source>
        <dbReference type="Proteomes" id="UP000257109"/>
    </source>
</evidence>
<dbReference type="Gene3D" id="2.40.70.10">
    <property type="entry name" value="Acid Proteases"/>
    <property type="match status" value="1"/>
</dbReference>
<comment type="caution">
    <text evidence="2">The sequence shown here is derived from an EMBL/GenBank/DDBJ whole genome shotgun (WGS) entry which is preliminary data.</text>
</comment>
<dbReference type="Proteomes" id="UP000257109">
    <property type="component" value="Unassembled WGS sequence"/>
</dbReference>
<name>A0A371HUC8_MUCPR</name>
<keyword evidence="3" id="KW-1185">Reference proteome</keyword>
<dbReference type="Gene3D" id="3.10.10.10">
    <property type="entry name" value="HIV Type 1 Reverse Transcriptase, subunit A, domain 1"/>
    <property type="match status" value="1"/>
</dbReference>
<dbReference type="STRING" id="157652.A0A371HUC8"/>
<feature type="non-terminal residue" evidence="2">
    <location>
        <position position="1"/>
    </location>
</feature>
<organism evidence="2 3">
    <name type="scientific">Mucuna pruriens</name>
    <name type="common">Velvet bean</name>
    <name type="synonym">Dolichos pruriens</name>
    <dbReference type="NCBI Taxonomy" id="157652"/>
    <lineage>
        <taxon>Eukaryota</taxon>
        <taxon>Viridiplantae</taxon>
        <taxon>Streptophyta</taxon>
        <taxon>Embryophyta</taxon>
        <taxon>Tracheophyta</taxon>
        <taxon>Spermatophyta</taxon>
        <taxon>Magnoliopsida</taxon>
        <taxon>eudicotyledons</taxon>
        <taxon>Gunneridae</taxon>
        <taxon>Pentapetalae</taxon>
        <taxon>rosids</taxon>
        <taxon>fabids</taxon>
        <taxon>Fabales</taxon>
        <taxon>Fabaceae</taxon>
        <taxon>Papilionoideae</taxon>
        <taxon>50 kb inversion clade</taxon>
        <taxon>NPAAA clade</taxon>
        <taxon>indigoferoid/millettioid clade</taxon>
        <taxon>Phaseoleae</taxon>
        <taxon>Mucuna</taxon>
    </lineage>
</organism>
<dbReference type="InterPro" id="IPR021109">
    <property type="entry name" value="Peptidase_aspartic_dom_sf"/>
</dbReference>
<evidence type="ECO:0000256" key="1">
    <source>
        <dbReference type="SAM" id="MobiDB-lite"/>
    </source>
</evidence>
<gene>
    <name evidence="2" type="ORF">CR513_09624</name>
</gene>
<dbReference type="AlphaFoldDB" id="A0A371HUC8"/>
<dbReference type="InterPro" id="IPR043128">
    <property type="entry name" value="Rev_trsase/Diguanyl_cyclase"/>
</dbReference>
<dbReference type="PANTHER" id="PTHR15503">
    <property type="entry name" value="LDOC1 RELATED"/>
    <property type="match status" value="1"/>
</dbReference>
<dbReference type="CDD" id="cd01647">
    <property type="entry name" value="RT_LTR"/>
    <property type="match status" value="1"/>
</dbReference>
<evidence type="ECO:0000313" key="2">
    <source>
        <dbReference type="EMBL" id="RDY06393.1"/>
    </source>
</evidence>